<sequence>MAVTPTATHAYNLFALTMESRYGNNWRASIAPETIAALADEIVMGFGGHAVSPTLTQSGGSAPTVWRFPDGSHARTGHFGLRREDLEEQAA</sequence>
<dbReference type="EMBL" id="FTOA01000005">
    <property type="protein sequence ID" value="SIS99399.1"/>
    <property type="molecule type" value="Genomic_DNA"/>
</dbReference>
<proteinExistence type="predicted"/>
<dbReference type="OrthoDB" id="7363769at2"/>
<keyword evidence="2" id="KW-1185">Reference proteome</keyword>
<reference evidence="1 2" key="1">
    <citation type="submission" date="2017-01" db="EMBL/GenBank/DDBJ databases">
        <authorList>
            <person name="Mah S.A."/>
            <person name="Swanson W.J."/>
            <person name="Moy G.W."/>
            <person name="Vacquier V.D."/>
        </authorList>
    </citation>
    <scope>NUCLEOTIDE SEQUENCE [LARGE SCALE GENOMIC DNA]</scope>
    <source>
        <strain evidence="1 2">DSM 11589</strain>
    </source>
</reference>
<protein>
    <submittedName>
        <fullName evidence="1">Uncharacterized protein</fullName>
    </submittedName>
</protein>
<organism evidence="1 2">
    <name type="scientific">Insolitispirillum peregrinum</name>
    <dbReference type="NCBI Taxonomy" id="80876"/>
    <lineage>
        <taxon>Bacteria</taxon>
        <taxon>Pseudomonadati</taxon>
        <taxon>Pseudomonadota</taxon>
        <taxon>Alphaproteobacteria</taxon>
        <taxon>Rhodospirillales</taxon>
        <taxon>Novispirillaceae</taxon>
        <taxon>Insolitispirillum</taxon>
    </lineage>
</organism>
<dbReference type="AlphaFoldDB" id="A0A1N7NMI9"/>
<gene>
    <name evidence="1" type="ORF">SAMN05421779_105225</name>
</gene>
<accession>A0A1N7NMI9</accession>
<evidence type="ECO:0000313" key="2">
    <source>
        <dbReference type="Proteomes" id="UP000185678"/>
    </source>
</evidence>
<name>A0A1N7NMI9_9PROT</name>
<evidence type="ECO:0000313" key="1">
    <source>
        <dbReference type="EMBL" id="SIS99399.1"/>
    </source>
</evidence>
<dbReference type="Proteomes" id="UP000185678">
    <property type="component" value="Unassembled WGS sequence"/>
</dbReference>
<dbReference type="RefSeq" id="WP_076401138.1">
    <property type="nucleotide sequence ID" value="NZ_FTOA01000005.1"/>
</dbReference>